<keyword evidence="1" id="KW-1133">Transmembrane helix</keyword>
<accession>A0A1W0X3I7</accession>
<dbReference type="EMBL" id="MTYJ01000019">
    <property type="protein sequence ID" value="OQV22117.1"/>
    <property type="molecule type" value="Genomic_DNA"/>
</dbReference>
<proteinExistence type="predicted"/>
<keyword evidence="1" id="KW-0472">Membrane</keyword>
<keyword evidence="4" id="KW-1185">Reference proteome</keyword>
<sequence length="364" mass="41176">MGLTATILPILLAIVITIIAYLSSNSASIFQLPKWLWKSETETYLEDKIRFQFPGHSCHVLQEDRQSLDWWRPIDFVTSHAGKDLVEPILFNGVPGILKVPKLHLHLQTLTSTLANTGVVPFVHLTQWVLENYGHNTPSGFTDKFRSMDLAGLEEVHRRLQHEEFYFLSVLPFTTVPAHRFPKLLGLCGDGFMVERSGVVLGERFIREHGWEEAVKDVAMSFVDFATELDAALLEICDVKLDNFAWNPATKSVLVIDLDSMFFKEALGIQFASRQCRDNADCRYFDCRGDRCDAEAGMCRMEIGDSNLARICRKIFLPRFWQKGLFSAAPLVRIPGLFALAERCGRGGDGSELVFGQLRQMLTD</sequence>
<dbReference type="AlphaFoldDB" id="A0A1W0X3I7"/>
<gene>
    <name evidence="3" type="ORF">BV898_03963</name>
</gene>
<evidence type="ECO:0000256" key="1">
    <source>
        <dbReference type="SAM" id="Phobius"/>
    </source>
</evidence>
<reference evidence="4" key="1">
    <citation type="submission" date="2017-01" db="EMBL/GenBank/DDBJ databases">
        <title>Comparative genomics of anhydrobiosis in the tardigrade Hypsibius dujardini.</title>
        <authorList>
            <person name="Yoshida Y."/>
            <person name="Koutsovoulos G."/>
            <person name="Laetsch D."/>
            <person name="Stevens L."/>
            <person name="Kumar S."/>
            <person name="Horikawa D."/>
            <person name="Ishino K."/>
            <person name="Komine S."/>
            <person name="Tomita M."/>
            <person name="Blaxter M."/>
            <person name="Arakawa K."/>
        </authorList>
    </citation>
    <scope>NUCLEOTIDE SEQUENCE [LARGE SCALE GENOMIC DNA]</scope>
    <source>
        <strain evidence="4">Z151</strain>
    </source>
</reference>
<name>A0A1W0X3I7_HYPEX</name>
<dbReference type="PANTHER" id="PTHR21093">
    <property type="entry name" value="DIVERGENT PROTEIN KINASE DOMAIN 1C-RELATED"/>
    <property type="match status" value="1"/>
</dbReference>
<dbReference type="PANTHER" id="PTHR21093:SF2">
    <property type="entry name" value="DIVERGENT PROTEIN KINASE DOMAIN 1C"/>
    <property type="match status" value="1"/>
</dbReference>
<keyword evidence="1" id="KW-0812">Transmembrane</keyword>
<dbReference type="Proteomes" id="UP000192578">
    <property type="component" value="Unassembled WGS sequence"/>
</dbReference>
<comment type="caution">
    <text evidence="3">The sequence shown here is derived from an EMBL/GenBank/DDBJ whole genome shotgun (WGS) entry which is preliminary data.</text>
</comment>
<evidence type="ECO:0000313" key="4">
    <source>
        <dbReference type="Proteomes" id="UP000192578"/>
    </source>
</evidence>
<evidence type="ECO:0000313" key="3">
    <source>
        <dbReference type="EMBL" id="OQV22117.1"/>
    </source>
</evidence>
<organism evidence="3 4">
    <name type="scientific">Hypsibius exemplaris</name>
    <name type="common">Freshwater tardigrade</name>
    <dbReference type="NCBI Taxonomy" id="2072580"/>
    <lineage>
        <taxon>Eukaryota</taxon>
        <taxon>Metazoa</taxon>
        <taxon>Ecdysozoa</taxon>
        <taxon>Tardigrada</taxon>
        <taxon>Eutardigrada</taxon>
        <taxon>Parachela</taxon>
        <taxon>Hypsibioidea</taxon>
        <taxon>Hypsibiidae</taxon>
        <taxon>Hypsibius</taxon>
    </lineage>
</organism>
<protein>
    <recommendedName>
        <fullName evidence="2">FAM69 protein-kinase domain-containing protein</fullName>
    </recommendedName>
</protein>
<dbReference type="OrthoDB" id="8543887at2759"/>
<feature type="domain" description="FAM69 protein-kinase" evidence="2">
    <location>
        <begin position="160"/>
        <end position="324"/>
    </location>
</feature>
<feature type="transmembrane region" description="Helical" evidence="1">
    <location>
        <begin position="6"/>
        <end position="24"/>
    </location>
</feature>
<evidence type="ECO:0000259" key="2">
    <source>
        <dbReference type="Pfam" id="PF12260"/>
    </source>
</evidence>
<dbReference type="InterPro" id="IPR022049">
    <property type="entry name" value="FAM69_kinase_dom"/>
</dbReference>
<dbReference type="Pfam" id="PF12260">
    <property type="entry name" value="PIP49_C"/>
    <property type="match status" value="1"/>
</dbReference>